<evidence type="ECO:0000256" key="5">
    <source>
        <dbReference type="ARBA" id="ARBA00023212"/>
    </source>
</evidence>
<evidence type="ECO:0000256" key="2">
    <source>
        <dbReference type="ARBA" id="ARBA00010337"/>
    </source>
</evidence>
<proteinExistence type="evidence at transcript level"/>
<keyword evidence="3" id="KW-0963">Cytoplasm</keyword>
<feature type="domain" description="Gamma tubulin complex component protein N-terminal" evidence="8">
    <location>
        <begin position="193"/>
        <end position="495"/>
    </location>
</feature>
<dbReference type="GO" id="GO:0000922">
    <property type="term" value="C:spindle pole"/>
    <property type="evidence" value="ECO:0007669"/>
    <property type="project" value="InterPro"/>
</dbReference>
<feature type="compositionally biased region" description="Polar residues" evidence="6">
    <location>
        <begin position="119"/>
        <end position="142"/>
    </location>
</feature>
<dbReference type="GO" id="GO:0051011">
    <property type="term" value="F:microtubule minus-end binding"/>
    <property type="evidence" value="ECO:0007669"/>
    <property type="project" value="TreeGrafter"/>
</dbReference>
<keyword evidence="5" id="KW-0206">Cytoskeleton</keyword>
<reference evidence="9" key="1">
    <citation type="submission" date="2020-01" db="EMBL/GenBank/DDBJ databases">
        <title>Tubgcp3 is a mitotic regulator of planarian epidermal differentiation.</title>
        <authorList>
            <person name="Ge C."/>
        </authorList>
    </citation>
    <scope>NUCLEOTIDE SEQUENCE</scope>
</reference>
<dbReference type="GO" id="GO:0007020">
    <property type="term" value="P:microtubule nucleation"/>
    <property type="evidence" value="ECO:0007669"/>
    <property type="project" value="InterPro"/>
</dbReference>
<feature type="region of interest" description="Disordered" evidence="6">
    <location>
        <begin position="119"/>
        <end position="158"/>
    </location>
</feature>
<evidence type="ECO:0000256" key="6">
    <source>
        <dbReference type="SAM" id="MobiDB-lite"/>
    </source>
</evidence>
<dbReference type="GO" id="GO:0043015">
    <property type="term" value="F:gamma-tubulin binding"/>
    <property type="evidence" value="ECO:0007669"/>
    <property type="project" value="InterPro"/>
</dbReference>
<feature type="domain" description="Gamma tubulin complex component C-terminal" evidence="7">
    <location>
        <begin position="498"/>
        <end position="832"/>
    </location>
</feature>
<dbReference type="Pfam" id="PF04130">
    <property type="entry name" value="GCP_C_terminal"/>
    <property type="match status" value="1"/>
</dbReference>
<dbReference type="GO" id="GO:0051321">
    <property type="term" value="P:meiotic cell cycle"/>
    <property type="evidence" value="ECO:0007669"/>
    <property type="project" value="TreeGrafter"/>
</dbReference>
<dbReference type="GO" id="GO:0005874">
    <property type="term" value="C:microtubule"/>
    <property type="evidence" value="ECO:0007669"/>
    <property type="project" value="UniProtKB-KW"/>
</dbReference>
<dbReference type="GO" id="GO:0000930">
    <property type="term" value="C:gamma-tubulin complex"/>
    <property type="evidence" value="ECO:0007669"/>
    <property type="project" value="TreeGrafter"/>
</dbReference>
<dbReference type="Pfam" id="PF17681">
    <property type="entry name" value="GCP_N_terminal"/>
    <property type="match status" value="1"/>
</dbReference>
<dbReference type="InterPro" id="IPR041470">
    <property type="entry name" value="GCP_N"/>
</dbReference>
<dbReference type="InterPro" id="IPR042241">
    <property type="entry name" value="GCP_C_sf"/>
</dbReference>
<dbReference type="GO" id="GO:0051225">
    <property type="term" value="P:spindle assembly"/>
    <property type="evidence" value="ECO:0007669"/>
    <property type="project" value="TreeGrafter"/>
</dbReference>
<evidence type="ECO:0000259" key="8">
    <source>
        <dbReference type="Pfam" id="PF17681"/>
    </source>
</evidence>
<organism evidence="9">
    <name type="scientific">Dugesia japonica</name>
    <name type="common">Planarian</name>
    <dbReference type="NCBI Taxonomy" id="6161"/>
    <lineage>
        <taxon>Eukaryota</taxon>
        <taxon>Metazoa</taxon>
        <taxon>Spiralia</taxon>
        <taxon>Lophotrochozoa</taxon>
        <taxon>Platyhelminthes</taxon>
        <taxon>Rhabditophora</taxon>
        <taxon>Seriata</taxon>
        <taxon>Tricladida</taxon>
        <taxon>Continenticola</taxon>
        <taxon>Geoplanoidea</taxon>
        <taxon>Dugesiidae</taxon>
        <taxon>Dugesia</taxon>
    </lineage>
</organism>
<keyword evidence="4" id="KW-0493">Microtubule</keyword>
<name>A0A872TMT8_DUGJA</name>
<evidence type="ECO:0000256" key="4">
    <source>
        <dbReference type="ARBA" id="ARBA00022701"/>
    </source>
</evidence>
<comment type="similarity">
    <text evidence="2">Belongs to the TUBGCP family.</text>
</comment>
<comment type="subcellular location">
    <subcellularLocation>
        <location evidence="1">Cytoplasm</location>
        <location evidence="1">Cytoskeleton</location>
    </subcellularLocation>
</comment>
<protein>
    <submittedName>
        <fullName evidence="9">Centrosomal protein gamma-tubulin complex protein 3</fullName>
    </submittedName>
</protein>
<sequence length="843" mass="97996">MNNNNIIKEELLSLSKRYSVSYKKEDIELQLRKLSCYGNSQIPNILSIELDLEAKMKESGLNESSVLEMKMYINKIIKSNVRDPANLIYFLKEMSIYCDTPGSSKPTFIRPQAIDIRTSTPRSSSNYKPQKNDVSSISSTRSYHPYENNSSRFNSSNTTVVESSRSQNILNTPRSSHNYQISDELSEYTVIGEILFIILGTDGMWLSWNETLQQLSIRNNGILPFSMHEPVLTLCQCGSAYKRIRAYIEYGINNPSIGVVYQGLCVALNDHLASYVNLVADLQSQYNCWSADIESRSVTSNSQIHLTLEILLLKLHEPAEILFFIVNILNNADERRGGQLATTIYSHLLHGTPDKVKLTRNLLLHAVEPFYNFIQQWIYDGVLDESHQEFFVAISTDYNFNFSWTEKYGLRKGMIPSFITESEAQKILLTGKSINFLREVCGDKTLLKEKKEIADTMAVSAESMVNQMVDRSFENMINSVYVVTSSHLLKVMFEKYSLMDHLKALRKYMLHGQGDFILRMMEIIGPELSKPANELRVNHFEGPLSSAVKSTNAQYDSQDIIDRVQILFMKMSENECGWDVFTLNYNMKDVLPLNSVVSRSSFSCYLRAFNMLLRSRRVHYILNSFFIERNSSHKSFNKITEISSVLHLSHTMVVDMRHFVNQIQYYINFEVLECSWKTFIDSIKKSTDLDSVMKHHEYFLKEVTSGCLLEPDTRELLANLRTIYELIINFETILTEMFSKFHEELRFRLAYQELNKASLEQKTWGVEDKREKKEQERMMHFTKYDILKFHNKLKAHNTQYESSLIKFLSTIIDHRNSSLRCLYANLDFNGRYRDRIREHRRKL</sequence>
<dbReference type="PANTHER" id="PTHR19302">
    <property type="entry name" value="GAMMA TUBULIN COMPLEX PROTEIN"/>
    <property type="match status" value="1"/>
</dbReference>
<dbReference type="GO" id="GO:0000278">
    <property type="term" value="P:mitotic cell cycle"/>
    <property type="evidence" value="ECO:0007669"/>
    <property type="project" value="TreeGrafter"/>
</dbReference>
<dbReference type="GO" id="GO:0031122">
    <property type="term" value="P:cytoplasmic microtubule organization"/>
    <property type="evidence" value="ECO:0007669"/>
    <property type="project" value="TreeGrafter"/>
</dbReference>
<dbReference type="EMBL" id="MN954558">
    <property type="protein sequence ID" value="QOX59475.1"/>
    <property type="molecule type" value="mRNA"/>
</dbReference>
<evidence type="ECO:0000313" key="9">
    <source>
        <dbReference type="EMBL" id="QOX59475.1"/>
    </source>
</evidence>
<dbReference type="InterPro" id="IPR007259">
    <property type="entry name" value="GCP"/>
</dbReference>
<dbReference type="AlphaFoldDB" id="A0A872TMT8"/>
<evidence type="ECO:0000256" key="3">
    <source>
        <dbReference type="ARBA" id="ARBA00022490"/>
    </source>
</evidence>
<dbReference type="PANTHER" id="PTHR19302:SF14">
    <property type="entry name" value="GAMMA-TUBULIN COMPLEX COMPONENT 3"/>
    <property type="match status" value="1"/>
</dbReference>
<evidence type="ECO:0000259" key="7">
    <source>
        <dbReference type="Pfam" id="PF04130"/>
    </source>
</evidence>
<feature type="compositionally biased region" description="Low complexity" evidence="6">
    <location>
        <begin position="148"/>
        <end position="157"/>
    </location>
</feature>
<dbReference type="InterPro" id="IPR040457">
    <property type="entry name" value="GCP_C"/>
</dbReference>
<dbReference type="Gene3D" id="1.20.120.1900">
    <property type="entry name" value="Gamma-tubulin complex, C-terminal domain"/>
    <property type="match status" value="1"/>
</dbReference>
<accession>A0A872TMT8</accession>
<evidence type="ECO:0000256" key="1">
    <source>
        <dbReference type="ARBA" id="ARBA00004245"/>
    </source>
</evidence>